<protein>
    <submittedName>
        <fullName evidence="2">Uncharacterized protein</fullName>
    </submittedName>
</protein>
<dbReference type="RefSeq" id="WP_010033928.1">
    <property type="nucleotide sequence ID" value="NZ_CP025958.1"/>
</dbReference>
<sequence length="87" mass="9764">MRVQEVCHAWVVYRMSLNKGKDTANVVCEQREWLAIEAAQPGLHTLLHSGLKTEQEAERLARGTSGDNYANRGGKKPAYSPVRKMPQ</sequence>
<reference evidence="2 3" key="1">
    <citation type="submission" date="2018-01" db="EMBL/GenBank/DDBJ databases">
        <title>G. obscuriglobus.</title>
        <authorList>
            <person name="Franke J."/>
            <person name="Blomberg W."/>
            <person name="Selmecki A."/>
        </authorList>
    </citation>
    <scope>NUCLEOTIDE SEQUENCE [LARGE SCALE GENOMIC DNA]</scope>
    <source>
        <strain evidence="2 3">DSM 5831</strain>
    </source>
</reference>
<accession>A0A2Z3H8R0</accession>
<organism evidence="2 3">
    <name type="scientific">Gemmata obscuriglobus</name>
    <dbReference type="NCBI Taxonomy" id="114"/>
    <lineage>
        <taxon>Bacteria</taxon>
        <taxon>Pseudomonadati</taxon>
        <taxon>Planctomycetota</taxon>
        <taxon>Planctomycetia</taxon>
        <taxon>Gemmatales</taxon>
        <taxon>Gemmataceae</taxon>
        <taxon>Gemmata</taxon>
    </lineage>
</organism>
<dbReference type="Proteomes" id="UP000245802">
    <property type="component" value="Chromosome"/>
</dbReference>
<keyword evidence="3" id="KW-1185">Reference proteome</keyword>
<evidence type="ECO:0000313" key="2">
    <source>
        <dbReference type="EMBL" id="AWM39385.1"/>
    </source>
</evidence>
<feature type="region of interest" description="Disordered" evidence="1">
    <location>
        <begin position="54"/>
        <end position="87"/>
    </location>
</feature>
<dbReference type="EMBL" id="CP025958">
    <property type="protein sequence ID" value="AWM39385.1"/>
    <property type="molecule type" value="Genomic_DNA"/>
</dbReference>
<dbReference type="OrthoDB" id="288300at2"/>
<gene>
    <name evidence="2" type="ORF">C1280_21960</name>
</gene>
<dbReference type="AlphaFoldDB" id="A0A2Z3H8R0"/>
<proteinExistence type="predicted"/>
<evidence type="ECO:0000256" key="1">
    <source>
        <dbReference type="SAM" id="MobiDB-lite"/>
    </source>
</evidence>
<name>A0A2Z3H8R0_9BACT</name>
<evidence type="ECO:0000313" key="3">
    <source>
        <dbReference type="Proteomes" id="UP000245802"/>
    </source>
</evidence>
<dbReference type="KEGG" id="gog:C1280_21960"/>